<keyword evidence="5" id="KW-1015">Disulfide bond</keyword>
<dbReference type="AlphaFoldDB" id="A0A326RP12"/>
<evidence type="ECO:0000256" key="1">
    <source>
        <dbReference type="ARBA" id="ARBA00022714"/>
    </source>
</evidence>
<keyword evidence="10" id="KW-1185">Reference proteome</keyword>
<dbReference type="PROSITE" id="PS51296">
    <property type="entry name" value="RIESKE"/>
    <property type="match status" value="1"/>
</dbReference>
<evidence type="ECO:0000313" key="10">
    <source>
        <dbReference type="Proteomes" id="UP000248917"/>
    </source>
</evidence>
<feature type="region of interest" description="Disordered" evidence="7">
    <location>
        <begin position="43"/>
        <end position="64"/>
    </location>
</feature>
<dbReference type="Proteomes" id="UP000248917">
    <property type="component" value="Unassembled WGS sequence"/>
</dbReference>
<dbReference type="InterPro" id="IPR017941">
    <property type="entry name" value="Rieske_2Fe-2S"/>
</dbReference>
<reference evidence="9 10" key="1">
    <citation type="submission" date="2018-06" db="EMBL/GenBank/DDBJ databases">
        <title>Genomic Encyclopedia of Archaeal and Bacterial Type Strains, Phase II (KMG-II): from individual species to whole genera.</title>
        <authorList>
            <person name="Goeker M."/>
        </authorList>
    </citation>
    <scope>NUCLEOTIDE SEQUENCE [LARGE SCALE GENOMIC DNA]</scope>
    <source>
        <strain evidence="9 10">T4</strain>
    </source>
</reference>
<dbReference type="Gene3D" id="2.102.10.10">
    <property type="entry name" value="Rieske [2Fe-2S] iron-sulphur domain"/>
    <property type="match status" value="1"/>
</dbReference>
<dbReference type="SUPFAM" id="SSF50022">
    <property type="entry name" value="ISP domain"/>
    <property type="match status" value="1"/>
</dbReference>
<evidence type="ECO:0000259" key="8">
    <source>
        <dbReference type="PROSITE" id="PS51296"/>
    </source>
</evidence>
<evidence type="ECO:0000256" key="4">
    <source>
        <dbReference type="ARBA" id="ARBA00023014"/>
    </source>
</evidence>
<keyword evidence="3" id="KW-0408">Iron</keyword>
<dbReference type="PANTHER" id="PTHR10134">
    <property type="entry name" value="CYTOCHROME B-C1 COMPLEX SUBUNIT RIESKE, MITOCHONDRIAL"/>
    <property type="match status" value="1"/>
</dbReference>
<sequence>MGKHIESIGGSLTDSRRKFIEKAGLATIMSTFGVAFFTSCSSTEDADPNNPNNPPSGDQPNGITISGTTVRIDLSVQTRLAASGGWLLIQNARTLVANVNGSYVAMTSVCTHSGCFDSWTFANNRFTCTCHGSVFDPSGRVLQGPAASPLQQYTTQLSGTTLTITR</sequence>
<evidence type="ECO:0000256" key="6">
    <source>
        <dbReference type="ARBA" id="ARBA00034078"/>
    </source>
</evidence>
<keyword evidence="1" id="KW-0001">2Fe-2S</keyword>
<dbReference type="OrthoDB" id="9767869at2"/>
<organism evidence="9 10">
    <name type="scientific">Algoriphagus aquaeductus</name>
    <dbReference type="NCBI Taxonomy" id="475299"/>
    <lineage>
        <taxon>Bacteria</taxon>
        <taxon>Pseudomonadati</taxon>
        <taxon>Bacteroidota</taxon>
        <taxon>Cytophagia</taxon>
        <taxon>Cytophagales</taxon>
        <taxon>Cyclobacteriaceae</taxon>
        <taxon>Algoriphagus</taxon>
    </lineage>
</organism>
<evidence type="ECO:0000256" key="3">
    <source>
        <dbReference type="ARBA" id="ARBA00023004"/>
    </source>
</evidence>
<comment type="caution">
    <text evidence="9">The sequence shown here is derived from an EMBL/GenBank/DDBJ whole genome shotgun (WGS) entry which is preliminary data.</text>
</comment>
<dbReference type="InterPro" id="IPR036922">
    <property type="entry name" value="Rieske_2Fe-2S_sf"/>
</dbReference>
<dbReference type="InterPro" id="IPR014349">
    <property type="entry name" value="Rieske_Fe-S_prot"/>
</dbReference>
<gene>
    <name evidence="9" type="ORF">CLV31_107107</name>
</gene>
<proteinExistence type="predicted"/>
<dbReference type="InterPro" id="IPR005805">
    <property type="entry name" value="Rieske_Fe-S_prot_C"/>
</dbReference>
<dbReference type="GO" id="GO:0051537">
    <property type="term" value="F:2 iron, 2 sulfur cluster binding"/>
    <property type="evidence" value="ECO:0007669"/>
    <property type="project" value="UniProtKB-KW"/>
</dbReference>
<comment type="cofactor">
    <cofactor evidence="6">
        <name>[2Fe-2S] cluster</name>
        <dbReference type="ChEBI" id="CHEBI:190135"/>
    </cofactor>
</comment>
<keyword evidence="4" id="KW-0411">Iron-sulfur</keyword>
<dbReference type="GO" id="GO:0016020">
    <property type="term" value="C:membrane"/>
    <property type="evidence" value="ECO:0007669"/>
    <property type="project" value="InterPro"/>
</dbReference>
<dbReference type="RefSeq" id="WP_111392961.1">
    <property type="nucleotide sequence ID" value="NZ_QKTX01000007.1"/>
</dbReference>
<dbReference type="Pfam" id="PF00355">
    <property type="entry name" value="Rieske"/>
    <property type="match status" value="1"/>
</dbReference>
<accession>A0A326RP12</accession>
<keyword evidence="2" id="KW-0479">Metal-binding</keyword>
<feature type="domain" description="Rieske" evidence="8">
    <location>
        <begin position="95"/>
        <end position="164"/>
    </location>
</feature>
<dbReference type="CDD" id="cd03467">
    <property type="entry name" value="Rieske"/>
    <property type="match status" value="1"/>
</dbReference>
<evidence type="ECO:0000256" key="7">
    <source>
        <dbReference type="SAM" id="MobiDB-lite"/>
    </source>
</evidence>
<name>A0A326RP12_9BACT</name>
<evidence type="ECO:0000313" key="9">
    <source>
        <dbReference type="EMBL" id="PZV83155.1"/>
    </source>
</evidence>
<dbReference type="GO" id="GO:0046872">
    <property type="term" value="F:metal ion binding"/>
    <property type="evidence" value="ECO:0007669"/>
    <property type="project" value="UniProtKB-KW"/>
</dbReference>
<dbReference type="PRINTS" id="PR00162">
    <property type="entry name" value="RIESKE"/>
</dbReference>
<dbReference type="EMBL" id="QKTX01000007">
    <property type="protein sequence ID" value="PZV83155.1"/>
    <property type="molecule type" value="Genomic_DNA"/>
</dbReference>
<protein>
    <submittedName>
        <fullName evidence="9">Rieske-like 2Fe-2S protein</fullName>
    </submittedName>
</protein>
<evidence type="ECO:0000256" key="2">
    <source>
        <dbReference type="ARBA" id="ARBA00022723"/>
    </source>
</evidence>
<evidence type="ECO:0000256" key="5">
    <source>
        <dbReference type="ARBA" id="ARBA00023157"/>
    </source>
</evidence>